<evidence type="ECO:0000256" key="3">
    <source>
        <dbReference type="ARBA" id="ARBA00022695"/>
    </source>
</evidence>
<dbReference type="Pfam" id="PF17917">
    <property type="entry name" value="RT_RNaseH"/>
    <property type="match status" value="1"/>
</dbReference>
<dbReference type="GO" id="GO:0004519">
    <property type="term" value="F:endonuclease activity"/>
    <property type="evidence" value="ECO:0007669"/>
    <property type="project" value="UniProtKB-KW"/>
</dbReference>
<comment type="caution">
    <text evidence="10">The sequence shown here is derived from an EMBL/GenBank/DDBJ whole genome shotgun (WGS) entry which is preliminary data.</text>
</comment>
<evidence type="ECO:0000256" key="2">
    <source>
        <dbReference type="ARBA" id="ARBA00022679"/>
    </source>
</evidence>
<gene>
    <name evidence="10" type="ORF">O181_002231</name>
</gene>
<dbReference type="InterPro" id="IPR043502">
    <property type="entry name" value="DNA/RNA_pol_sf"/>
</dbReference>
<feature type="domain" description="Reverse transcriptase RNase H-like" evidence="9">
    <location>
        <begin position="111"/>
        <end position="208"/>
    </location>
</feature>
<dbReference type="GO" id="GO:0006508">
    <property type="term" value="P:proteolysis"/>
    <property type="evidence" value="ECO:0007669"/>
    <property type="project" value="UniProtKB-KW"/>
</dbReference>
<keyword evidence="8" id="KW-0695">RNA-directed DNA polymerase</keyword>
<dbReference type="EMBL" id="AVOT02000366">
    <property type="protein sequence ID" value="MBW0462516.1"/>
    <property type="molecule type" value="Genomic_DNA"/>
</dbReference>
<evidence type="ECO:0000313" key="10">
    <source>
        <dbReference type="EMBL" id="MBW0462516.1"/>
    </source>
</evidence>
<organism evidence="10 11">
    <name type="scientific">Austropuccinia psidii MF-1</name>
    <dbReference type="NCBI Taxonomy" id="1389203"/>
    <lineage>
        <taxon>Eukaryota</taxon>
        <taxon>Fungi</taxon>
        <taxon>Dikarya</taxon>
        <taxon>Basidiomycota</taxon>
        <taxon>Pucciniomycotina</taxon>
        <taxon>Pucciniomycetes</taxon>
        <taxon>Pucciniales</taxon>
        <taxon>Sphaerophragmiaceae</taxon>
        <taxon>Austropuccinia</taxon>
    </lineage>
</organism>
<dbReference type="PANTHER" id="PTHR33064:SF37">
    <property type="entry name" value="RIBONUCLEASE H"/>
    <property type="match status" value="1"/>
</dbReference>
<evidence type="ECO:0000256" key="6">
    <source>
        <dbReference type="ARBA" id="ARBA00022759"/>
    </source>
</evidence>
<sequence>MNISLKKFNFGFEELKVLGHIVSGLSLGVYKNTVVAVLLNTIAQNKKEMISFPGFASSYRKNLKYFAILDNSLYRICDKQKIFEMTQEIIKAHEKMKKVLTEAPLLLTPDWNIPFKFYIDESGAEFGVALDQIQIIDDKSTEGSVFYISRKIKPTEARYYASLMEFLCLVWALEKVHYYLDVSGFEVITDGNAIKSLLSMKKPNRHMLR</sequence>
<keyword evidence="2" id="KW-0808">Transferase</keyword>
<dbReference type="GO" id="GO:0003964">
    <property type="term" value="F:RNA-directed DNA polymerase activity"/>
    <property type="evidence" value="ECO:0007669"/>
    <property type="project" value="UniProtKB-KW"/>
</dbReference>
<keyword evidence="6" id="KW-0255">Endonuclease</keyword>
<evidence type="ECO:0000256" key="8">
    <source>
        <dbReference type="ARBA" id="ARBA00022918"/>
    </source>
</evidence>
<dbReference type="InterPro" id="IPR043128">
    <property type="entry name" value="Rev_trsase/Diguanyl_cyclase"/>
</dbReference>
<keyword evidence="4" id="KW-0540">Nuclease</keyword>
<accession>A0A9Q3BCL7</accession>
<dbReference type="GO" id="GO:0004190">
    <property type="term" value="F:aspartic-type endopeptidase activity"/>
    <property type="evidence" value="ECO:0007669"/>
    <property type="project" value="UniProtKB-KW"/>
</dbReference>
<evidence type="ECO:0000256" key="1">
    <source>
        <dbReference type="ARBA" id="ARBA00022670"/>
    </source>
</evidence>
<protein>
    <recommendedName>
        <fullName evidence="9">Reverse transcriptase RNase H-like domain-containing protein</fullName>
    </recommendedName>
</protein>
<dbReference type="AlphaFoldDB" id="A0A9Q3BCL7"/>
<evidence type="ECO:0000259" key="9">
    <source>
        <dbReference type="Pfam" id="PF17917"/>
    </source>
</evidence>
<evidence type="ECO:0000256" key="7">
    <source>
        <dbReference type="ARBA" id="ARBA00022801"/>
    </source>
</evidence>
<keyword evidence="11" id="KW-1185">Reference proteome</keyword>
<dbReference type="InterPro" id="IPR051320">
    <property type="entry name" value="Viral_Replic_Matur_Polypro"/>
</dbReference>
<keyword evidence="1" id="KW-0645">Protease</keyword>
<evidence type="ECO:0000256" key="4">
    <source>
        <dbReference type="ARBA" id="ARBA00022722"/>
    </source>
</evidence>
<dbReference type="SUPFAM" id="SSF56672">
    <property type="entry name" value="DNA/RNA polymerases"/>
    <property type="match status" value="1"/>
</dbReference>
<evidence type="ECO:0000256" key="5">
    <source>
        <dbReference type="ARBA" id="ARBA00022750"/>
    </source>
</evidence>
<dbReference type="InterPro" id="IPR041373">
    <property type="entry name" value="RT_RNaseH"/>
</dbReference>
<keyword evidence="7" id="KW-0378">Hydrolase</keyword>
<dbReference type="PANTHER" id="PTHR33064">
    <property type="entry name" value="POL PROTEIN"/>
    <property type="match status" value="1"/>
</dbReference>
<dbReference type="Proteomes" id="UP000765509">
    <property type="component" value="Unassembled WGS sequence"/>
</dbReference>
<proteinExistence type="predicted"/>
<name>A0A9Q3BCL7_9BASI</name>
<reference evidence="10" key="1">
    <citation type="submission" date="2021-03" db="EMBL/GenBank/DDBJ databases">
        <title>Draft genome sequence of rust myrtle Austropuccinia psidii MF-1, a brazilian biotype.</title>
        <authorList>
            <person name="Quecine M.C."/>
            <person name="Pachon D.M.R."/>
            <person name="Bonatelli M.L."/>
            <person name="Correr F.H."/>
            <person name="Franceschini L.M."/>
            <person name="Leite T.F."/>
            <person name="Margarido G.R.A."/>
            <person name="Almeida C.A."/>
            <person name="Ferrarezi J.A."/>
            <person name="Labate C.A."/>
        </authorList>
    </citation>
    <scope>NUCLEOTIDE SEQUENCE</scope>
    <source>
        <strain evidence="10">MF-1</strain>
    </source>
</reference>
<keyword evidence="3" id="KW-0548">Nucleotidyltransferase</keyword>
<keyword evidence="5" id="KW-0064">Aspartyl protease</keyword>
<evidence type="ECO:0000313" key="11">
    <source>
        <dbReference type="Proteomes" id="UP000765509"/>
    </source>
</evidence>
<dbReference type="Gene3D" id="3.30.70.270">
    <property type="match status" value="1"/>
</dbReference>